<dbReference type="Proteomes" id="UP001157137">
    <property type="component" value="Unassembled WGS sequence"/>
</dbReference>
<evidence type="ECO:0000259" key="22">
    <source>
        <dbReference type="Pfam" id="PF02896"/>
    </source>
</evidence>
<sequence>MGTRFTGIAASDGVAIAPAFVLSTSAQAVEERRGVPIGPEIERLEVALRAAKGELESLRETADVKLGAEHAQIFTAHIQILEDPEFAGAIRGMIEGEEVNAEFALNQVAKQLIALFEQMDNEYMRQRAADIKDVSQRLLAKLQGSSQSSLADIQEPVVLVANDLAPSDTIQLDASLVRAFVTDIGGRTSHSAIMARSLGIPAVVGLGEITANVQAGQLIAVDGAAGLVVVDPDPEEQASFSSRAAGEAEAKARLLALKDEPSQTLDGRRVELAGNIGTPADVAAVLANGGEGVGLFRSEFLYMNRQDAPSEEEQFAAYREVAERMGGKPVIVRTLDVGGDKEIPYLDLPKEANPFLGYRAIRVCLDRTELFNTQLRAILRASHYGKLRIMFPMISTVTEIRQAKARVEAVKAELRAAGTPFDENIEIGIMIEIPAAAVAADLLAKEVDFFSIGTNDLVQYTMACDRMNERISHLYQPLHPSVLRLIKMVIDGAHRHGKWVGMCGELAGELSAVPVLLGLGLDEFSMSAGSILKVRERIRGLRMDEAQTLAAEVLQLDSQEDVLKKVQTWA</sequence>
<keyword evidence="26" id="KW-1185">Reference proteome</keyword>
<feature type="domain" description="PEP-utilising enzyme C-terminal" evidence="22">
    <location>
        <begin position="253"/>
        <end position="541"/>
    </location>
</feature>
<evidence type="ECO:0000256" key="16">
    <source>
        <dbReference type="ARBA" id="ARBA00033235"/>
    </source>
</evidence>
<evidence type="ECO:0000256" key="2">
    <source>
        <dbReference type="ARBA" id="ARBA00001946"/>
    </source>
</evidence>
<dbReference type="PANTHER" id="PTHR46244:SF3">
    <property type="entry name" value="PHOSPHOENOLPYRUVATE-PROTEIN PHOSPHOTRANSFERASE"/>
    <property type="match status" value="1"/>
</dbReference>
<dbReference type="InterPro" id="IPR008279">
    <property type="entry name" value="PEP-util_enz_mobile_dom"/>
</dbReference>
<feature type="binding site" evidence="19">
    <location>
        <begin position="455"/>
        <end position="456"/>
    </location>
    <ligand>
        <name>phosphoenolpyruvate</name>
        <dbReference type="ChEBI" id="CHEBI:58702"/>
    </ligand>
</feature>
<dbReference type="EMBL" id="BSRA01000017">
    <property type="protein sequence ID" value="GLV14810.1"/>
    <property type="molecule type" value="Genomic_DNA"/>
</dbReference>
<evidence type="ECO:0000256" key="4">
    <source>
        <dbReference type="ARBA" id="ARBA00004496"/>
    </source>
</evidence>
<proteinExistence type="inferred from homology"/>
<evidence type="ECO:0000256" key="5">
    <source>
        <dbReference type="ARBA" id="ARBA00007837"/>
    </source>
</evidence>
<dbReference type="Pfam" id="PF05524">
    <property type="entry name" value="PEP-utilisers_N"/>
    <property type="match status" value="1"/>
</dbReference>
<accession>A0A1H2W4A1</accession>
<organism evidence="25 26">
    <name type="scientific">Alicyclobacillus hesperidum</name>
    <dbReference type="NCBI Taxonomy" id="89784"/>
    <lineage>
        <taxon>Bacteria</taxon>
        <taxon>Bacillati</taxon>
        <taxon>Bacillota</taxon>
        <taxon>Bacilli</taxon>
        <taxon>Bacillales</taxon>
        <taxon>Alicyclobacillaceae</taxon>
        <taxon>Alicyclobacillus</taxon>
    </lineage>
</organism>
<dbReference type="SUPFAM" id="SSF51621">
    <property type="entry name" value="Phosphoenolpyruvate/pyruvate domain"/>
    <property type="match status" value="1"/>
</dbReference>
<feature type="binding site" evidence="20">
    <location>
        <position position="432"/>
    </location>
    <ligand>
        <name>Mg(2+)</name>
        <dbReference type="ChEBI" id="CHEBI:18420"/>
    </ligand>
</feature>
<keyword evidence="14 17" id="KW-0418">Kinase</keyword>
<dbReference type="Gene3D" id="3.20.20.60">
    <property type="entry name" value="Phosphoenolpyruvate-binding domains"/>
    <property type="match status" value="1"/>
</dbReference>
<evidence type="ECO:0000259" key="21">
    <source>
        <dbReference type="Pfam" id="PF00391"/>
    </source>
</evidence>
<dbReference type="Gene3D" id="1.10.274.10">
    <property type="entry name" value="PtsI, HPr-binding domain"/>
    <property type="match status" value="1"/>
</dbReference>
<comment type="catalytic activity">
    <reaction evidence="1 17">
        <text>L-histidyl-[protein] + phosphoenolpyruvate = N(pros)-phospho-L-histidyl-[protein] + pyruvate</text>
        <dbReference type="Rhea" id="RHEA:23880"/>
        <dbReference type="Rhea" id="RHEA-COMP:9745"/>
        <dbReference type="Rhea" id="RHEA-COMP:9746"/>
        <dbReference type="ChEBI" id="CHEBI:15361"/>
        <dbReference type="ChEBI" id="CHEBI:29979"/>
        <dbReference type="ChEBI" id="CHEBI:58702"/>
        <dbReference type="ChEBI" id="CHEBI:64837"/>
        <dbReference type="EC" id="2.7.3.9"/>
    </reaction>
</comment>
<dbReference type="InterPro" id="IPR018274">
    <property type="entry name" value="PEP_util_AS"/>
</dbReference>
<dbReference type="FunFam" id="3.20.20.60:FF:000007">
    <property type="entry name" value="Phosphoenolpyruvate-protein phosphotransferase"/>
    <property type="match status" value="1"/>
</dbReference>
<feature type="active site" description="Tele-phosphohistidine intermediate" evidence="18">
    <location>
        <position position="190"/>
    </location>
</feature>
<dbReference type="EC" id="2.7.3.9" evidence="6 17"/>
<gene>
    <name evidence="24" type="primary">ptsI</name>
    <name evidence="24" type="ORF">Heshes_24940</name>
    <name evidence="25" type="ORF">SAMN04489725_11365</name>
</gene>
<dbReference type="InterPro" id="IPR008731">
    <property type="entry name" value="PTS_EIN"/>
</dbReference>
<dbReference type="InterPro" id="IPR000121">
    <property type="entry name" value="PEP_util_C"/>
</dbReference>
<dbReference type="AlphaFoldDB" id="A0A1H2W4A1"/>
<evidence type="ECO:0000259" key="23">
    <source>
        <dbReference type="Pfam" id="PF05524"/>
    </source>
</evidence>
<keyword evidence="11 17" id="KW-0808">Transferase</keyword>
<protein>
    <recommendedName>
        <fullName evidence="7 17">Phosphoenolpyruvate-protein phosphotransferase</fullName>
        <ecNumber evidence="6 17">2.7.3.9</ecNumber>
    </recommendedName>
    <alternativeName>
        <fullName evidence="16 17">Phosphotransferase system, enzyme I</fullName>
    </alternativeName>
</protein>
<keyword evidence="8 17" id="KW-0813">Transport</keyword>
<feature type="binding site" evidence="19">
    <location>
        <position position="466"/>
    </location>
    <ligand>
        <name>phosphoenolpyruvate</name>
        <dbReference type="ChEBI" id="CHEBI:58702"/>
    </ligand>
</feature>
<keyword evidence="15 17" id="KW-0460">Magnesium</keyword>
<keyword evidence="13 17" id="KW-0479">Metal-binding</keyword>
<dbReference type="Pfam" id="PF02896">
    <property type="entry name" value="PEP-utilizers_C"/>
    <property type="match status" value="1"/>
</dbReference>
<feature type="binding site" evidence="20">
    <location>
        <position position="456"/>
    </location>
    <ligand>
        <name>Mg(2+)</name>
        <dbReference type="ChEBI" id="CHEBI:18420"/>
    </ligand>
</feature>
<evidence type="ECO:0000256" key="8">
    <source>
        <dbReference type="ARBA" id="ARBA00022448"/>
    </source>
</evidence>
<evidence type="ECO:0000313" key="26">
    <source>
        <dbReference type="Proteomes" id="UP000182589"/>
    </source>
</evidence>
<evidence type="ECO:0000256" key="19">
    <source>
        <dbReference type="PIRSR" id="PIRSR000732-2"/>
    </source>
</evidence>
<dbReference type="Proteomes" id="UP000182589">
    <property type="component" value="Unassembled WGS sequence"/>
</dbReference>
<keyword evidence="12 17" id="KW-0598">Phosphotransferase system</keyword>
<dbReference type="GO" id="GO:0009401">
    <property type="term" value="P:phosphoenolpyruvate-dependent sugar phosphotransferase system"/>
    <property type="evidence" value="ECO:0007669"/>
    <property type="project" value="UniProtKB-KW"/>
</dbReference>
<reference evidence="26" key="1">
    <citation type="submission" date="2016-10" db="EMBL/GenBank/DDBJ databases">
        <authorList>
            <person name="Varghese N."/>
        </authorList>
    </citation>
    <scope>NUCLEOTIDE SEQUENCE [LARGE SCALE GENOMIC DNA]</scope>
    <source>
        <strain evidence="26">DSM 12489</strain>
    </source>
</reference>
<dbReference type="InterPro" id="IPR015813">
    <property type="entry name" value="Pyrv/PenolPyrv_kinase-like_dom"/>
</dbReference>
<feature type="active site" description="Proton donor" evidence="18">
    <location>
        <position position="503"/>
    </location>
</feature>
<dbReference type="InterPro" id="IPR050499">
    <property type="entry name" value="PEP-utilizing_PTS_enzyme"/>
</dbReference>
<comment type="similarity">
    <text evidence="5 17">Belongs to the PEP-utilizing enzyme family.</text>
</comment>
<dbReference type="PROSITE" id="PS00370">
    <property type="entry name" value="PEP_ENZYMES_PHOS_SITE"/>
    <property type="match status" value="1"/>
</dbReference>
<dbReference type="PANTHER" id="PTHR46244">
    <property type="entry name" value="PHOSPHOENOLPYRUVATE-PROTEIN PHOSPHOTRANSFERASE"/>
    <property type="match status" value="1"/>
</dbReference>
<evidence type="ECO:0000256" key="3">
    <source>
        <dbReference type="ARBA" id="ARBA00002728"/>
    </source>
</evidence>
<evidence type="ECO:0000313" key="24">
    <source>
        <dbReference type="EMBL" id="GLV14810.1"/>
    </source>
</evidence>
<dbReference type="InterPro" id="IPR024692">
    <property type="entry name" value="PTS_EI"/>
</dbReference>
<evidence type="ECO:0000256" key="10">
    <source>
        <dbReference type="ARBA" id="ARBA00022597"/>
    </source>
</evidence>
<evidence type="ECO:0000256" key="12">
    <source>
        <dbReference type="ARBA" id="ARBA00022683"/>
    </source>
</evidence>
<evidence type="ECO:0000313" key="25">
    <source>
        <dbReference type="EMBL" id="SDW75388.1"/>
    </source>
</evidence>
<dbReference type="Gene3D" id="3.50.30.10">
    <property type="entry name" value="Phosphohistidine domain"/>
    <property type="match status" value="1"/>
</dbReference>
<dbReference type="GO" id="GO:0008965">
    <property type="term" value="F:phosphoenolpyruvate-protein phosphotransferase activity"/>
    <property type="evidence" value="ECO:0007669"/>
    <property type="project" value="UniProtKB-EC"/>
</dbReference>
<dbReference type="InterPro" id="IPR023151">
    <property type="entry name" value="PEP_util_CS"/>
</dbReference>
<comment type="subcellular location">
    <subcellularLocation>
        <location evidence="4 17">Cytoplasm</location>
    </subcellularLocation>
</comment>
<keyword evidence="25" id="KW-0670">Pyruvate</keyword>
<dbReference type="PROSITE" id="PS00742">
    <property type="entry name" value="PEP_ENZYMES_2"/>
    <property type="match status" value="1"/>
</dbReference>
<feature type="domain" description="PEP-utilising enzyme mobile" evidence="21">
    <location>
        <begin position="153"/>
        <end position="226"/>
    </location>
</feature>
<dbReference type="NCBIfam" id="TIGR01417">
    <property type="entry name" value="PTS_I_fam"/>
    <property type="match status" value="1"/>
</dbReference>
<comment type="cofactor">
    <cofactor evidence="2 17 20">
        <name>Mg(2+)</name>
        <dbReference type="ChEBI" id="CHEBI:18420"/>
    </cofactor>
</comment>
<dbReference type="InterPro" id="IPR006318">
    <property type="entry name" value="PTS_EI-like"/>
</dbReference>
<keyword evidence="9 17" id="KW-0963">Cytoplasm</keyword>
<evidence type="ECO:0000256" key="20">
    <source>
        <dbReference type="PIRSR" id="PIRSR000732-3"/>
    </source>
</evidence>
<evidence type="ECO:0000256" key="14">
    <source>
        <dbReference type="ARBA" id="ARBA00022777"/>
    </source>
</evidence>
<evidence type="ECO:0000256" key="7">
    <source>
        <dbReference type="ARBA" id="ARBA00016544"/>
    </source>
</evidence>
<evidence type="ECO:0000256" key="15">
    <source>
        <dbReference type="ARBA" id="ARBA00022842"/>
    </source>
</evidence>
<evidence type="ECO:0000256" key="1">
    <source>
        <dbReference type="ARBA" id="ARBA00000683"/>
    </source>
</evidence>
<dbReference type="InterPro" id="IPR040442">
    <property type="entry name" value="Pyrv_kinase-like_dom_sf"/>
</dbReference>
<reference evidence="25" key="2">
    <citation type="submission" date="2016-10" db="EMBL/GenBank/DDBJ databases">
        <authorList>
            <person name="de Groot N.N."/>
        </authorList>
    </citation>
    <scope>NUCLEOTIDE SEQUENCE [LARGE SCALE GENOMIC DNA]</scope>
    <source>
        <strain evidence="25">DSM 12489</strain>
    </source>
</reference>
<dbReference type="GO" id="GO:0016301">
    <property type="term" value="F:kinase activity"/>
    <property type="evidence" value="ECO:0007669"/>
    <property type="project" value="UniProtKB-KW"/>
</dbReference>
<feature type="domain" description="Phosphotransferase system enzyme I N-terminal" evidence="23">
    <location>
        <begin position="6"/>
        <end position="127"/>
    </location>
</feature>
<dbReference type="InterPro" id="IPR036618">
    <property type="entry name" value="PtsI_HPr-bd_sf"/>
</dbReference>
<dbReference type="SUPFAM" id="SSF47831">
    <property type="entry name" value="Enzyme I of the PEP:sugar phosphotransferase system HPr-binding (sub)domain"/>
    <property type="match status" value="1"/>
</dbReference>
<comment type="function">
    <text evidence="3 17">General (non sugar-specific) component of the phosphoenolpyruvate-dependent sugar phosphotransferase system (sugar PTS). This major carbohydrate active-transport system catalyzes the phosphorylation of incoming sugar substrates concomitantly with their translocation across the cell membrane. Enzyme I transfers the phosphoryl group from phosphoenolpyruvate (PEP) to the phosphoryl carrier protein (HPr).</text>
</comment>
<dbReference type="InterPro" id="IPR036637">
    <property type="entry name" value="Phosphohistidine_dom_sf"/>
</dbReference>
<evidence type="ECO:0000256" key="11">
    <source>
        <dbReference type="ARBA" id="ARBA00022679"/>
    </source>
</evidence>
<feature type="binding site" evidence="19">
    <location>
        <position position="297"/>
    </location>
    <ligand>
        <name>phosphoenolpyruvate</name>
        <dbReference type="ChEBI" id="CHEBI:58702"/>
    </ligand>
</feature>
<dbReference type="RefSeq" id="WP_040289080.1">
    <property type="nucleotide sequence ID" value="NZ_BSRA01000017.1"/>
</dbReference>
<dbReference type="Pfam" id="PF00391">
    <property type="entry name" value="PEP-utilizers"/>
    <property type="match status" value="1"/>
</dbReference>
<reference evidence="24" key="3">
    <citation type="submission" date="2023-02" db="EMBL/GenBank/DDBJ databases">
        <title>Proposal of a novel subspecies: Alicyclobacillus hesperidum subspecies aegle.</title>
        <authorList>
            <person name="Goto K."/>
            <person name="Fujii T."/>
            <person name="Yasui K."/>
            <person name="Mochida K."/>
            <person name="Kato-Tanaka Y."/>
            <person name="Morohoshi S."/>
            <person name="An S.Y."/>
            <person name="Kasai H."/>
            <person name="Yokota A."/>
        </authorList>
    </citation>
    <scope>NUCLEOTIDE SEQUENCE</scope>
    <source>
        <strain evidence="24">DSM 12766</strain>
    </source>
</reference>
<feature type="binding site" evidence="19">
    <location>
        <position position="333"/>
    </location>
    <ligand>
        <name>phosphoenolpyruvate</name>
        <dbReference type="ChEBI" id="CHEBI:58702"/>
    </ligand>
</feature>
<evidence type="ECO:0000256" key="17">
    <source>
        <dbReference type="PIRNR" id="PIRNR000732"/>
    </source>
</evidence>
<evidence type="ECO:0000256" key="9">
    <source>
        <dbReference type="ARBA" id="ARBA00022490"/>
    </source>
</evidence>
<dbReference type="EMBL" id="FNOJ01000013">
    <property type="protein sequence ID" value="SDW75388.1"/>
    <property type="molecule type" value="Genomic_DNA"/>
</dbReference>
<keyword evidence="10 17" id="KW-0762">Sugar transport</keyword>
<evidence type="ECO:0000256" key="18">
    <source>
        <dbReference type="PIRSR" id="PIRSR000732-1"/>
    </source>
</evidence>
<name>A0A1H2W4A1_9BACL</name>
<dbReference type="SUPFAM" id="SSF52009">
    <property type="entry name" value="Phosphohistidine domain"/>
    <property type="match status" value="1"/>
</dbReference>
<dbReference type="STRING" id="89784.SAMN04489725_11365"/>
<evidence type="ECO:0000256" key="13">
    <source>
        <dbReference type="ARBA" id="ARBA00022723"/>
    </source>
</evidence>
<dbReference type="PIRSF" id="PIRSF000732">
    <property type="entry name" value="PTS_enzyme_I"/>
    <property type="match status" value="1"/>
</dbReference>
<dbReference type="GO" id="GO:0046872">
    <property type="term" value="F:metal ion binding"/>
    <property type="evidence" value="ECO:0007669"/>
    <property type="project" value="UniProtKB-KW"/>
</dbReference>
<dbReference type="GO" id="GO:0005737">
    <property type="term" value="C:cytoplasm"/>
    <property type="evidence" value="ECO:0007669"/>
    <property type="project" value="UniProtKB-SubCell"/>
</dbReference>
<evidence type="ECO:0000256" key="6">
    <source>
        <dbReference type="ARBA" id="ARBA00012232"/>
    </source>
</evidence>
<dbReference type="PRINTS" id="PR01736">
    <property type="entry name" value="PHPHTRNFRASE"/>
</dbReference>